<feature type="region of interest" description="Disordered" evidence="1">
    <location>
        <begin position="31"/>
        <end position="50"/>
    </location>
</feature>
<dbReference type="EMBL" id="ALBS01000158">
    <property type="protein sequence ID" value="EJT49745.1"/>
    <property type="molecule type" value="Genomic_DNA"/>
</dbReference>
<dbReference type="VEuPathDB" id="FungiDB:A1Q1_01101"/>
<accession>J4UEN7</accession>
<comment type="caution">
    <text evidence="2">The sequence shown here is derived from an EMBL/GenBank/DDBJ whole genome shotgun (WGS) entry which is preliminary data.</text>
</comment>
<dbReference type="KEGG" id="tasa:A1Q1_01101"/>
<dbReference type="HOGENOM" id="CLU_065431_0_0_1"/>
<evidence type="ECO:0000313" key="2">
    <source>
        <dbReference type="EMBL" id="EJT49745.1"/>
    </source>
</evidence>
<organism evidence="2 3">
    <name type="scientific">Trichosporon asahii var. asahii (strain ATCC 90039 / CBS 2479 / JCM 2466 / KCTC 7840 / NBRC 103889/ NCYC 2677 / UAMH 7654)</name>
    <name type="common">Yeast</name>
    <dbReference type="NCBI Taxonomy" id="1186058"/>
    <lineage>
        <taxon>Eukaryota</taxon>
        <taxon>Fungi</taxon>
        <taxon>Dikarya</taxon>
        <taxon>Basidiomycota</taxon>
        <taxon>Agaricomycotina</taxon>
        <taxon>Tremellomycetes</taxon>
        <taxon>Trichosporonales</taxon>
        <taxon>Trichosporonaceae</taxon>
        <taxon>Trichosporon</taxon>
    </lineage>
</organism>
<dbReference type="RefSeq" id="XP_014180857.1">
    <property type="nucleotide sequence ID" value="XM_014325382.1"/>
</dbReference>
<evidence type="ECO:0000313" key="3">
    <source>
        <dbReference type="Proteomes" id="UP000002748"/>
    </source>
</evidence>
<name>J4UEN7_TRIAS</name>
<dbReference type="Proteomes" id="UP000002748">
    <property type="component" value="Unassembled WGS sequence"/>
</dbReference>
<sequence>MSVDFVEGHKHKSLLSLTNILIDMALISDQPPSEDGDQSPPATTTALAAPNPATSDRVLLDHRYFPHIIDLMLDMTTHSTLLVCAKVCRSWKLKAEWRLAKHVSVFRALNCSTGEYEYVFKSRDFNDAHGSVELWRNTRSGEHDNCQMSLSEIFRCATALDIYELPVNQFELDGDVEIWPLTFARIFSDREEQAPLDWIEERELYIKYSNPCELVCFVQVQDGHFYGSDVPTHSVRELTLNVVCHSNPATIPAPMCLARAMMFMGSVPSSTDVEQFTIILHDARETRAMEPFLGDCACCPLEEEEYLDHLDDDLSLSRCGCLGGLLLSCLGLTDKVKSITVVGAASFVPEADWPSYHQQLGDGVDEAMEYFGDALRLKGLMRFCSHEAYKAEVGEDRYQSLTVQ</sequence>
<protein>
    <submittedName>
        <fullName evidence="2">Uncharacterized protein</fullName>
    </submittedName>
</protein>
<reference evidence="2 3" key="1">
    <citation type="journal article" date="2012" name="Eukaryot. Cell">
        <title>Draft genome sequence of CBS 2479, the standard type strain of Trichosporon asahii.</title>
        <authorList>
            <person name="Yang R.Y."/>
            <person name="Li H.T."/>
            <person name="Zhu H."/>
            <person name="Zhou G.P."/>
            <person name="Wang M."/>
            <person name="Wang L."/>
        </authorList>
    </citation>
    <scope>NUCLEOTIDE SEQUENCE [LARGE SCALE GENOMIC DNA]</scope>
    <source>
        <strain evidence="3">ATCC 90039 / CBS 2479 / JCM 2466 / KCTC 7840 / NCYC 2677 / UAMH 7654</strain>
    </source>
</reference>
<dbReference type="GeneID" id="25984615"/>
<dbReference type="AlphaFoldDB" id="J4UEN7"/>
<gene>
    <name evidence="2" type="ORF">A1Q1_01101</name>
</gene>
<feature type="compositionally biased region" description="Low complexity" evidence="1">
    <location>
        <begin position="40"/>
        <end position="50"/>
    </location>
</feature>
<proteinExistence type="predicted"/>
<evidence type="ECO:0000256" key="1">
    <source>
        <dbReference type="SAM" id="MobiDB-lite"/>
    </source>
</evidence>